<evidence type="ECO:0000256" key="1">
    <source>
        <dbReference type="ARBA" id="ARBA00004123"/>
    </source>
</evidence>
<dbReference type="GO" id="GO:0006351">
    <property type="term" value="P:DNA-templated transcription"/>
    <property type="evidence" value="ECO:0007669"/>
    <property type="project" value="InterPro"/>
</dbReference>
<dbReference type="OrthoDB" id="4116913at2759"/>
<gene>
    <name evidence="7" type="ORF">FLONG3_4085</name>
</gene>
<keyword evidence="2" id="KW-0805">Transcription regulation</keyword>
<evidence type="ECO:0000313" key="7">
    <source>
        <dbReference type="EMBL" id="RGP77791.1"/>
    </source>
</evidence>
<evidence type="ECO:0000256" key="4">
    <source>
        <dbReference type="ARBA" id="ARBA00023163"/>
    </source>
</evidence>
<dbReference type="Pfam" id="PF04082">
    <property type="entry name" value="Fungal_trans"/>
    <property type="match status" value="1"/>
</dbReference>
<dbReference type="InterPro" id="IPR007219">
    <property type="entry name" value="XnlR_reg_dom"/>
</dbReference>
<keyword evidence="4" id="KW-0804">Transcription</keyword>
<dbReference type="EMBL" id="PXOG01000086">
    <property type="protein sequence ID" value="RGP77791.1"/>
    <property type="molecule type" value="Genomic_DNA"/>
</dbReference>
<dbReference type="PANTHER" id="PTHR46910:SF37">
    <property type="entry name" value="ZN(II)2CYS6 TRANSCRIPTION FACTOR (EUROFUNG)"/>
    <property type="match status" value="1"/>
</dbReference>
<sequence>MQSTTASAPANNLKHRFFQGHQYAQSYTLPSTTATDNGLPTHETIKDFVTNFVSSEQFLVFPVLSLQRFLYTTLPLAQVDTIVGIERQRGVISAKACVRAILVLGDVLGHNVTEVGPTELQNYVREIEDSLPVMLQEMTIDGLESLTMLIIYKYFVGDLRSASFLISFATRMIFQLGAHIPPPTAERYDKYKITHHMRDLFWVCYCMDKDLCHRIAKPPIINDAHCELSFPTNYAEMQNSNILSLGQLPNFRPTTVPLYPWDIRLSLIKSRIYEDLYSMSASIQPEAEVLRRIRYLDEDLEVWRLTLPLDHRPTLSFLDKTPVDEQTNTQAIMLRLSYHHSVILIHKARCRLIGPVPGLVDTGYEANFQLLVDASKSILTYLEKALPVVAHECFWYVNLPCLHIADFLHFQLLTVHRGLFSFIP</sequence>
<dbReference type="SMART" id="SM00906">
    <property type="entry name" value="Fungal_trans"/>
    <property type="match status" value="1"/>
</dbReference>
<dbReference type="PANTHER" id="PTHR46910">
    <property type="entry name" value="TRANSCRIPTION FACTOR PDR1"/>
    <property type="match status" value="1"/>
</dbReference>
<dbReference type="Proteomes" id="UP000266234">
    <property type="component" value="Unassembled WGS sequence"/>
</dbReference>
<accession>A0A395SZ81</accession>
<evidence type="ECO:0000313" key="8">
    <source>
        <dbReference type="Proteomes" id="UP000266234"/>
    </source>
</evidence>
<keyword evidence="3" id="KW-0238">DNA-binding</keyword>
<evidence type="ECO:0000256" key="2">
    <source>
        <dbReference type="ARBA" id="ARBA00023015"/>
    </source>
</evidence>
<keyword evidence="5" id="KW-0539">Nucleus</keyword>
<reference evidence="7 8" key="1">
    <citation type="journal article" date="2018" name="PLoS Pathog.">
        <title>Evolution of structural diversity of trichothecenes, a family of toxins produced by plant pathogenic and entomopathogenic fungi.</title>
        <authorList>
            <person name="Proctor R.H."/>
            <person name="McCormick S.P."/>
            <person name="Kim H.S."/>
            <person name="Cardoza R.E."/>
            <person name="Stanley A.M."/>
            <person name="Lindo L."/>
            <person name="Kelly A."/>
            <person name="Brown D.W."/>
            <person name="Lee T."/>
            <person name="Vaughan M.M."/>
            <person name="Alexander N.J."/>
            <person name="Busman M."/>
            <person name="Gutierrez S."/>
        </authorList>
    </citation>
    <scope>NUCLEOTIDE SEQUENCE [LARGE SCALE GENOMIC DNA]</scope>
    <source>
        <strain evidence="7 8">NRRL 20695</strain>
    </source>
</reference>
<dbReference type="GO" id="GO:0003677">
    <property type="term" value="F:DNA binding"/>
    <property type="evidence" value="ECO:0007669"/>
    <property type="project" value="UniProtKB-KW"/>
</dbReference>
<dbReference type="CDD" id="cd12148">
    <property type="entry name" value="fungal_TF_MHR"/>
    <property type="match status" value="1"/>
</dbReference>
<proteinExistence type="predicted"/>
<dbReference type="STRING" id="694270.A0A395SZ81"/>
<evidence type="ECO:0000259" key="6">
    <source>
        <dbReference type="SMART" id="SM00906"/>
    </source>
</evidence>
<organism evidence="7 8">
    <name type="scientific">Fusarium longipes</name>
    <dbReference type="NCBI Taxonomy" id="694270"/>
    <lineage>
        <taxon>Eukaryota</taxon>
        <taxon>Fungi</taxon>
        <taxon>Dikarya</taxon>
        <taxon>Ascomycota</taxon>
        <taxon>Pezizomycotina</taxon>
        <taxon>Sordariomycetes</taxon>
        <taxon>Hypocreomycetidae</taxon>
        <taxon>Hypocreales</taxon>
        <taxon>Nectriaceae</taxon>
        <taxon>Fusarium</taxon>
    </lineage>
</organism>
<comment type="subcellular location">
    <subcellularLocation>
        <location evidence="1">Nucleus</location>
    </subcellularLocation>
</comment>
<dbReference type="GO" id="GO:0003700">
    <property type="term" value="F:DNA-binding transcription factor activity"/>
    <property type="evidence" value="ECO:0007669"/>
    <property type="project" value="InterPro"/>
</dbReference>
<evidence type="ECO:0000256" key="3">
    <source>
        <dbReference type="ARBA" id="ARBA00023125"/>
    </source>
</evidence>
<dbReference type="GO" id="GO:0005634">
    <property type="term" value="C:nucleus"/>
    <property type="evidence" value="ECO:0007669"/>
    <property type="project" value="UniProtKB-SubCell"/>
</dbReference>
<comment type="caution">
    <text evidence="7">The sequence shown here is derived from an EMBL/GenBank/DDBJ whole genome shotgun (WGS) entry which is preliminary data.</text>
</comment>
<dbReference type="AlphaFoldDB" id="A0A395SZ81"/>
<keyword evidence="8" id="KW-1185">Reference proteome</keyword>
<name>A0A395SZ81_9HYPO</name>
<dbReference type="InterPro" id="IPR050987">
    <property type="entry name" value="AtrR-like"/>
</dbReference>
<dbReference type="GO" id="GO:0008270">
    <property type="term" value="F:zinc ion binding"/>
    <property type="evidence" value="ECO:0007669"/>
    <property type="project" value="InterPro"/>
</dbReference>
<feature type="domain" description="Xylanolytic transcriptional activator regulatory" evidence="6">
    <location>
        <begin position="162"/>
        <end position="237"/>
    </location>
</feature>
<evidence type="ECO:0000256" key="5">
    <source>
        <dbReference type="ARBA" id="ARBA00023242"/>
    </source>
</evidence>
<protein>
    <submittedName>
        <fullName evidence="7">Transcriptional activator mut3p</fullName>
    </submittedName>
</protein>